<accession>A0A0F9WCT1</accession>
<keyword evidence="4" id="KW-1185">Reference proteome</keyword>
<evidence type="ECO:0000256" key="2">
    <source>
        <dbReference type="ARBA" id="ARBA00038210"/>
    </source>
</evidence>
<name>A0A0F9WCT1_9MICR</name>
<dbReference type="PANTHER" id="PTHR12558:SF13">
    <property type="entry name" value="CELL DIVISION CYCLE PROTEIN 27 HOMOLOG"/>
    <property type="match status" value="1"/>
</dbReference>
<dbReference type="GO" id="GO:0005680">
    <property type="term" value="C:anaphase-promoting complex"/>
    <property type="evidence" value="ECO:0007669"/>
    <property type="project" value="UniProtKB-ARBA"/>
</dbReference>
<dbReference type="OMA" id="AVHIFEC"/>
<evidence type="ECO:0000313" key="4">
    <source>
        <dbReference type="Proteomes" id="UP000034350"/>
    </source>
</evidence>
<keyword evidence="1" id="KW-0802">TPR repeat</keyword>
<dbReference type="VEuPathDB" id="MicrosporidiaDB:AAJ76_540007827"/>
<evidence type="ECO:0000313" key="3">
    <source>
        <dbReference type="EMBL" id="KKO74635.1"/>
    </source>
</evidence>
<dbReference type="VEuPathDB" id="MicrosporidiaDB:G9O61_00g001330"/>
<organism evidence="3 4">
    <name type="scientific">Vairimorpha ceranae</name>
    <dbReference type="NCBI Taxonomy" id="40302"/>
    <lineage>
        <taxon>Eukaryota</taxon>
        <taxon>Fungi</taxon>
        <taxon>Fungi incertae sedis</taxon>
        <taxon>Microsporidia</taxon>
        <taxon>Nosematidae</taxon>
        <taxon>Vairimorpha</taxon>
    </lineage>
</organism>
<gene>
    <name evidence="3" type="ORF">AAJ76_540007827</name>
</gene>
<comment type="similarity">
    <text evidence="2">Belongs to the APC3/CDC27 family.</text>
</comment>
<dbReference type="InterPro" id="IPR011990">
    <property type="entry name" value="TPR-like_helical_dom_sf"/>
</dbReference>
<dbReference type="AlphaFoldDB" id="A0A0F9WCT1"/>
<reference evidence="3 4" key="1">
    <citation type="journal article" date="2015" name="Environ. Microbiol.">
        <title>Genome analyses suggest the presence of polyploidy and recent human-driven expansions in eight global populations of the honeybee pathogen Nosema ceranae.</title>
        <authorList>
            <person name="Pelin A."/>
            <person name="Selman M."/>
            <person name="Aris-Brosou S."/>
            <person name="Farinelli L."/>
            <person name="Corradi N."/>
        </authorList>
    </citation>
    <scope>NUCLEOTIDE SEQUENCE [LARGE SCALE GENOMIC DNA]</scope>
    <source>
        <strain evidence="3 4">PA08 1199</strain>
    </source>
</reference>
<dbReference type="SUPFAM" id="SSF48452">
    <property type="entry name" value="TPR-like"/>
    <property type="match status" value="1"/>
</dbReference>
<dbReference type="GeneID" id="36320921"/>
<proteinExistence type="inferred from homology"/>
<dbReference type="Gene3D" id="1.25.40.10">
    <property type="entry name" value="Tetratricopeptide repeat domain"/>
    <property type="match status" value="2"/>
</dbReference>
<dbReference type="RefSeq" id="XP_024330377.1">
    <property type="nucleotide sequence ID" value="XM_024475973.1"/>
</dbReference>
<dbReference type="VEuPathDB" id="MicrosporidiaDB:NCER_101010"/>
<dbReference type="EMBL" id="JPQZ01000054">
    <property type="protein sequence ID" value="KKO74635.1"/>
    <property type="molecule type" value="Genomic_DNA"/>
</dbReference>
<dbReference type="PANTHER" id="PTHR12558">
    <property type="entry name" value="CELL DIVISION CYCLE 16,23,27"/>
    <property type="match status" value="1"/>
</dbReference>
<evidence type="ECO:0000256" key="1">
    <source>
        <dbReference type="ARBA" id="ARBA00022803"/>
    </source>
</evidence>
<dbReference type="GO" id="GO:0051301">
    <property type="term" value="P:cell division"/>
    <property type="evidence" value="ECO:0007669"/>
    <property type="project" value="TreeGrafter"/>
</dbReference>
<dbReference type="OrthoDB" id="10248520at2759"/>
<dbReference type="Proteomes" id="UP000034350">
    <property type="component" value="Unassembled WGS sequence"/>
</dbReference>
<protein>
    <submittedName>
        <fullName evidence="3">Nuclear scaffolding protein</fullName>
    </submittedName>
</protein>
<sequence length="476" mass="56763">MYEDVKLHILKSFKYANYDNMAFLSSFLYSNASNQYKLLLPISLYYTGEYNRSLFLLSSLNTVTSVYYKYLCYNKLKDYKKALICLTKIITDDVDEDDLDLDIFLVNKEDKEYFYNDMALLLTQLYDRDEAIRYFKMSYNIYPIFTTIENLIYENILTTFDHQDILIRNKENIKKTNLVSTSSLHELISDLNKNEQNIEKYKNFIPGIGSYVVAFYAKSLFELGLIDESRRLFYILRSKDPKFMYNMDYFSTILWYSQDVTELGILCKNMIIDSPSSSVTWKALGNYYNHINDYKRSFLCLKRSSYILNEPYTLNLLGFESVYKNEYTEALDYFKKSNLMLKNNYKSMYGCALVYDKMDNKSTADFYFRKCMYNNQLKAMGMKFYIKHGELDIALQIYKDAMKFDSSDINILVQQTLIKRGTFTNVEEFLILEFVEILTKLNLFEFAKNILNIIEYRGETYYKKKEMVYEKRHEFI</sequence>
<comment type="caution">
    <text evidence="3">The sequence shown here is derived from an EMBL/GenBank/DDBJ whole genome shotgun (WGS) entry which is preliminary data.</text>
</comment>